<keyword evidence="3 11" id="KW-0479">Metal-binding</keyword>
<evidence type="ECO:0000256" key="9">
    <source>
        <dbReference type="ARBA" id="ARBA00023274"/>
    </source>
</evidence>
<evidence type="ECO:0000256" key="8">
    <source>
        <dbReference type="ARBA" id="ARBA00022980"/>
    </source>
</evidence>
<evidence type="ECO:0000313" key="14">
    <source>
        <dbReference type="Proteomes" id="UP000509448"/>
    </source>
</evidence>
<dbReference type="GO" id="GO:0003735">
    <property type="term" value="F:structural constituent of ribosome"/>
    <property type="evidence" value="ECO:0007669"/>
    <property type="project" value="InterPro"/>
</dbReference>
<evidence type="ECO:0000256" key="3">
    <source>
        <dbReference type="ARBA" id="ARBA00022723"/>
    </source>
</evidence>
<dbReference type="EMBL" id="AP018732">
    <property type="protein sequence ID" value="BBE41694.1"/>
    <property type="molecule type" value="Genomic_DNA"/>
</dbReference>
<dbReference type="PANTHER" id="PTHR10768">
    <property type="entry name" value="60S RIBOSOMAL PROTEIN L37"/>
    <property type="match status" value="1"/>
</dbReference>
<dbReference type="OrthoDB" id="5619at2157"/>
<evidence type="ECO:0000256" key="12">
    <source>
        <dbReference type="RuleBase" id="RU000576"/>
    </source>
</evidence>
<protein>
    <recommendedName>
        <fullName evidence="10 11">Large ribosomal subunit protein eL37</fullName>
    </recommendedName>
</protein>
<feature type="binding site" evidence="11">
    <location>
        <position position="19"/>
    </location>
    <ligand>
        <name>Zn(2+)</name>
        <dbReference type="ChEBI" id="CHEBI:29105"/>
    </ligand>
</feature>
<keyword evidence="14" id="KW-1185">Reference proteome</keyword>
<keyword evidence="9 11" id="KW-0687">Ribonucleoprotein</keyword>
<keyword evidence="8 11" id="KW-0689">Ribosomal protein</keyword>
<evidence type="ECO:0000256" key="10">
    <source>
        <dbReference type="ARBA" id="ARBA00035225"/>
    </source>
</evidence>
<dbReference type="PROSITE" id="PS01077">
    <property type="entry name" value="RIBOSOMAL_L37E"/>
    <property type="match status" value="1"/>
</dbReference>
<dbReference type="GO" id="GO:0006412">
    <property type="term" value="P:translation"/>
    <property type="evidence" value="ECO:0007669"/>
    <property type="project" value="UniProtKB-UniRule"/>
</dbReference>
<accession>A0A4P2VB10</accession>
<feature type="zinc finger region" description="C4-type" evidence="11">
    <location>
        <begin position="19"/>
        <end position="37"/>
    </location>
</feature>
<evidence type="ECO:0000256" key="4">
    <source>
        <dbReference type="ARBA" id="ARBA00022730"/>
    </source>
</evidence>
<evidence type="ECO:0000256" key="11">
    <source>
        <dbReference type="HAMAP-Rule" id="MF_00547"/>
    </source>
</evidence>
<feature type="binding site" evidence="11">
    <location>
        <position position="37"/>
    </location>
    <ligand>
        <name>Zn(2+)</name>
        <dbReference type="ChEBI" id="CHEBI:29105"/>
    </ligand>
</feature>
<dbReference type="GO" id="GO:0019843">
    <property type="term" value="F:rRNA binding"/>
    <property type="evidence" value="ECO:0007669"/>
    <property type="project" value="UniProtKB-KW"/>
</dbReference>
<evidence type="ECO:0000256" key="6">
    <source>
        <dbReference type="ARBA" id="ARBA00022833"/>
    </source>
</evidence>
<dbReference type="InterPro" id="IPR018267">
    <property type="entry name" value="Ribosomal_eL37_CS"/>
</dbReference>
<dbReference type="InterPro" id="IPR011331">
    <property type="entry name" value="Ribosomal_eL37/eL43"/>
</dbReference>
<name>A0A4P2VB10_9ARCH</name>
<dbReference type="GeneID" id="89223126"/>
<evidence type="ECO:0000313" key="13">
    <source>
        <dbReference type="EMBL" id="BBE41694.1"/>
    </source>
</evidence>
<organism evidence="13 14">
    <name type="scientific">Conexivisphaera calida</name>
    <dbReference type="NCBI Taxonomy" id="1874277"/>
    <lineage>
        <taxon>Archaea</taxon>
        <taxon>Nitrososphaerota</taxon>
        <taxon>Conexivisphaeria</taxon>
        <taxon>Conexivisphaerales</taxon>
        <taxon>Conexivisphaeraceae</taxon>
        <taxon>Conexivisphaera</taxon>
    </lineage>
</organism>
<evidence type="ECO:0000256" key="7">
    <source>
        <dbReference type="ARBA" id="ARBA00022884"/>
    </source>
</evidence>
<comment type="cofactor">
    <cofactor evidence="11">
        <name>Zn(2+)</name>
        <dbReference type="ChEBI" id="CHEBI:29105"/>
    </cofactor>
    <text evidence="11">Binds 1 zinc ion per subunit.</text>
</comment>
<evidence type="ECO:0000256" key="2">
    <source>
        <dbReference type="ARBA" id="ARBA00009805"/>
    </source>
</evidence>
<dbReference type="GO" id="GO:0022625">
    <property type="term" value="C:cytosolic large ribosomal subunit"/>
    <property type="evidence" value="ECO:0007669"/>
    <property type="project" value="TreeGrafter"/>
</dbReference>
<dbReference type="Proteomes" id="UP000509448">
    <property type="component" value="Chromosome"/>
</dbReference>
<keyword evidence="7 11" id="KW-0694">RNA-binding</keyword>
<comment type="similarity">
    <text evidence="2 11 12">Belongs to the eukaryotic ribosomal protein eL37 family.</text>
</comment>
<comment type="function">
    <text evidence="1 11">Binds to the 23S rRNA.</text>
</comment>
<dbReference type="KEGG" id="ccai:NAS2_0301"/>
<evidence type="ECO:0000256" key="1">
    <source>
        <dbReference type="ARBA" id="ARBA00003058"/>
    </source>
</evidence>
<proteinExistence type="inferred from homology"/>
<keyword evidence="6 11" id="KW-0862">Zinc</keyword>
<gene>
    <name evidence="11" type="primary">rpl37e</name>
    <name evidence="13" type="ORF">NAS2_0301</name>
</gene>
<keyword evidence="4 11" id="KW-0699">rRNA-binding</keyword>
<dbReference type="AlphaFoldDB" id="A0A4P2VB10"/>
<evidence type="ECO:0000256" key="5">
    <source>
        <dbReference type="ARBA" id="ARBA00022771"/>
    </source>
</evidence>
<dbReference type="InterPro" id="IPR011332">
    <property type="entry name" value="Ribosomal_zn-bd"/>
</dbReference>
<comment type="function">
    <text evidence="12">Component of the large ribosomal subunit. The ribosome is a large ribonucleoprotein complex responsible for the synthesis of proteins in the cell.</text>
</comment>
<dbReference type="Gene3D" id="2.20.25.30">
    <property type="match status" value="1"/>
</dbReference>
<feature type="binding site" evidence="11">
    <location>
        <position position="22"/>
    </location>
    <ligand>
        <name>Zn(2+)</name>
        <dbReference type="ChEBI" id="CHEBI:29105"/>
    </ligand>
</feature>
<dbReference type="NCBIfam" id="NF003214">
    <property type="entry name" value="PRK04179.1"/>
    <property type="match status" value="1"/>
</dbReference>
<reference evidence="13 14" key="1">
    <citation type="journal article" date="2019" name="ISME J.">
        <title>Isolation and characterization of a thermophilic sulfur- and iron-reducing thaumarchaeote from a terrestrial acidic hot spring.</title>
        <authorList>
            <person name="Kato S."/>
            <person name="Itoh T."/>
            <person name="Yuki M."/>
            <person name="Nagamori M."/>
            <person name="Ohnishi M."/>
            <person name="Uematsu K."/>
            <person name="Suzuki K."/>
            <person name="Takashina T."/>
            <person name="Ohkuma M."/>
        </authorList>
    </citation>
    <scope>NUCLEOTIDE SEQUENCE [LARGE SCALE GENOMIC DNA]</scope>
    <source>
        <strain evidence="13 14">NAS-02</strain>
    </source>
</reference>
<dbReference type="GO" id="GO:0008270">
    <property type="term" value="F:zinc ion binding"/>
    <property type="evidence" value="ECO:0007669"/>
    <property type="project" value="UniProtKB-UniRule"/>
</dbReference>
<keyword evidence="5 11" id="KW-0863">Zinc-finger</keyword>
<dbReference type="PANTHER" id="PTHR10768:SF0">
    <property type="entry name" value="RIBOSOMAL PROTEIN L37"/>
    <property type="match status" value="1"/>
</dbReference>
<dbReference type="InterPro" id="IPR001569">
    <property type="entry name" value="Ribosomal_eL37"/>
</dbReference>
<dbReference type="RefSeq" id="WP_174448007.1">
    <property type="nucleotide sequence ID" value="NZ_AP018732.1"/>
</dbReference>
<dbReference type="HAMAP" id="MF_00547">
    <property type="entry name" value="Ribosomal_eL37"/>
    <property type="match status" value="1"/>
</dbReference>
<dbReference type="SUPFAM" id="SSF57829">
    <property type="entry name" value="Zn-binding ribosomal proteins"/>
    <property type="match status" value="1"/>
</dbReference>
<sequence length="52" mass="6238">MKGTPSRGRHSRHVVHIICRRCGHKSYNIKKKRCSYCGYPDPKWREYSWSNS</sequence>
<feature type="binding site" evidence="11">
    <location>
        <position position="34"/>
    </location>
    <ligand>
        <name>Zn(2+)</name>
        <dbReference type="ChEBI" id="CHEBI:29105"/>
    </ligand>
</feature>
<dbReference type="Pfam" id="PF01907">
    <property type="entry name" value="Ribosomal_L37e"/>
    <property type="match status" value="1"/>
</dbReference>